<dbReference type="PANTHER" id="PTHR11183">
    <property type="entry name" value="GLYCOGENIN SUBFAMILY MEMBER"/>
    <property type="match status" value="1"/>
</dbReference>
<dbReference type="InterPro" id="IPR050587">
    <property type="entry name" value="GNT1/Glycosyltrans_8"/>
</dbReference>
<dbReference type="InterPro" id="IPR002495">
    <property type="entry name" value="Glyco_trans_8"/>
</dbReference>
<feature type="compositionally biased region" description="Pro residues" evidence="1">
    <location>
        <begin position="429"/>
        <end position="439"/>
    </location>
</feature>
<protein>
    <submittedName>
        <fullName evidence="2">Glycogenin glucosyltransferase</fullName>
    </submittedName>
</protein>
<evidence type="ECO:0000313" key="2">
    <source>
        <dbReference type="EMBL" id="KAL1600724.1"/>
    </source>
</evidence>
<dbReference type="CDD" id="cd02537">
    <property type="entry name" value="GT8_Glycogenin"/>
    <property type="match status" value="1"/>
</dbReference>
<feature type="compositionally biased region" description="Basic and acidic residues" evidence="1">
    <location>
        <begin position="740"/>
        <end position="756"/>
    </location>
</feature>
<feature type="region of interest" description="Disordered" evidence="1">
    <location>
        <begin position="380"/>
        <end position="491"/>
    </location>
</feature>
<gene>
    <name evidence="2" type="primary">GLG2</name>
    <name evidence="2" type="ORF">SLS60_007112</name>
</gene>
<feature type="compositionally biased region" description="Polar residues" evidence="1">
    <location>
        <begin position="284"/>
        <end position="311"/>
    </location>
</feature>
<keyword evidence="3" id="KW-1185">Reference proteome</keyword>
<dbReference type="SUPFAM" id="SSF53448">
    <property type="entry name" value="Nucleotide-diphospho-sugar transferases"/>
    <property type="match status" value="1"/>
</dbReference>
<feature type="region of interest" description="Disordered" evidence="1">
    <location>
        <begin position="561"/>
        <end position="764"/>
    </location>
</feature>
<evidence type="ECO:0000256" key="1">
    <source>
        <dbReference type="SAM" id="MobiDB-lite"/>
    </source>
</evidence>
<dbReference type="InterPro" id="IPR029044">
    <property type="entry name" value="Nucleotide-diphossugar_trans"/>
</dbReference>
<accession>A0ABR3R8G1</accession>
<dbReference type="Gene3D" id="3.90.550.10">
    <property type="entry name" value="Spore Coat Polysaccharide Biosynthesis Protein SpsA, Chain A"/>
    <property type="match status" value="1"/>
</dbReference>
<dbReference type="EMBL" id="JAKJXO020000009">
    <property type="protein sequence ID" value="KAL1600724.1"/>
    <property type="molecule type" value="Genomic_DNA"/>
</dbReference>
<feature type="region of interest" description="Disordered" evidence="1">
    <location>
        <begin position="252"/>
        <end position="343"/>
    </location>
</feature>
<reference evidence="2 3" key="1">
    <citation type="submission" date="2024-02" db="EMBL/GenBank/DDBJ databases">
        <title>De novo assembly and annotation of 12 fungi associated with fruit tree decline syndrome in Ontario, Canada.</title>
        <authorList>
            <person name="Sulman M."/>
            <person name="Ellouze W."/>
            <person name="Ilyukhin E."/>
        </authorList>
    </citation>
    <scope>NUCLEOTIDE SEQUENCE [LARGE SCALE GENOMIC DNA]</scope>
    <source>
        <strain evidence="2 3">M42-189</strain>
    </source>
</reference>
<sequence length="764" mass="84882">MARPLEDVYCTLLMSDSYLPGAAVLAHSLRDVGTKKKLAVLVTLDTLSADTITELKALYDYVIPVDRIRNRTPANLYLMGRPDLLYAFTKIALWRQTRFRKIIYLDADVVALRALDELFDIDAPFAAAPDVGWPDAFNTGVMVLTPDMGEYWALHTMASSGDSFDGADQGLLNQYFEHRNWHRLRFTYNTTPNAQYQWEPAYRYYKRDISAVHFIGKDKPWKVGRNGPGGYGVYNELQARWWAVHDRHLKEASAAPTSGTGKEAEHRSSAVAHQNVHGEKGAVSSDTPAQHSASTPQTVVESEAPTTSTEMPLTEPGEAAENIDQGLTEPTPTSQQRRFSAPEMEWDATRFEPPSESKPEAANFPTEQYTFSDSRELFKAPHAYPEPPKDMWYQIPEDKPKPAEPPKPIFPWERERDRPKPTRVFAEDLPPPEPTPPTPTITISPSTAFGTPGAHPFSTVHYDEEETMSEEVVAPGHNSPERVSSPKTADQQWQDFQQNNTNAWDSVPGIETYVRAIMESQSRRGKPKVLSPAAEEVSSPIMSRKERRESLILTDFPSAVERPSLPVTPAPVARPTFWGEERDEQGELPQAEGVPDQQDWNPEEKLEQLRRSSLIEFEHLKSPNHPKAPLRKLPEHSVDLGPPSIHSAKAQPSDAPIVSSSGPAMSGTDAKDFASSSGAPEDTNKGTTKVLANPPKPSHGYFALAKPENKEDTAARTPADMPLFVAPNFGSDGTGDELDDTPRLPHEQPPTTREEPISPTQTRS</sequence>
<feature type="compositionally biased region" description="Polar residues" evidence="1">
    <location>
        <begin position="481"/>
        <end position="491"/>
    </location>
</feature>
<dbReference type="Pfam" id="PF01501">
    <property type="entry name" value="Glyco_transf_8"/>
    <property type="match status" value="1"/>
</dbReference>
<comment type="caution">
    <text evidence="2">The sequence shown here is derived from an EMBL/GenBank/DDBJ whole genome shotgun (WGS) entry which is preliminary data.</text>
</comment>
<name>A0ABR3R8G1_9PLEO</name>
<dbReference type="Proteomes" id="UP001521785">
    <property type="component" value="Unassembled WGS sequence"/>
</dbReference>
<feature type="compositionally biased region" description="Polar residues" evidence="1">
    <location>
        <begin position="328"/>
        <end position="338"/>
    </location>
</feature>
<proteinExistence type="predicted"/>
<feature type="region of interest" description="Disordered" evidence="1">
    <location>
        <begin position="520"/>
        <end position="548"/>
    </location>
</feature>
<organism evidence="2 3">
    <name type="scientific">Paraconiothyrium brasiliense</name>
    <dbReference type="NCBI Taxonomy" id="300254"/>
    <lineage>
        <taxon>Eukaryota</taxon>
        <taxon>Fungi</taxon>
        <taxon>Dikarya</taxon>
        <taxon>Ascomycota</taxon>
        <taxon>Pezizomycotina</taxon>
        <taxon>Dothideomycetes</taxon>
        <taxon>Pleosporomycetidae</taxon>
        <taxon>Pleosporales</taxon>
        <taxon>Massarineae</taxon>
        <taxon>Didymosphaeriaceae</taxon>
        <taxon>Paraconiothyrium</taxon>
    </lineage>
</organism>
<evidence type="ECO:0000313" key="3">
    <source>
        <dbReference type="Proteomes" id="UP001521785"/>
    </source>
</evidence>